<dbReference type="GO" id="GO:0009279">
    <property type="term" value="C:cell outer membrane"/>
    <property type="evidence" value="ECO:0007669"/>
    <property type="project" value="UniProtKB-SubCell"/>
</dbReference>
<evidence type="ECO:0000256" key="3">
    <source>
        <dbReference type="ARBA" id="ARBA00023237"/>
    </source>
</evidence>
<sequence length="296" mass="32134">MKKSLSMLAIAIAVSACTSRGPDGALESWNNYSNKPISTEGLKENQALAVFYRPAESQKKAINVYVNGDYQASLLDHSFTSIPVCATKQLFTSSVSSATKFGNRTDGARYTLPVNDIAYIRVNADANGKAVLSKVSKETAEQEMQGLKYVSNTLSRVVTHKDCEPVIAAKDLSASALFKFDKSGYNDLLPKAKQEVHEFAAQIKALDANKINRIVISGYTDPQGSAAYNKKLSQRRAESVARLLRETGVNAKIEAIGYGQADLLIPNCAALHPAGQQRIACNQPNRRVEIAVYGKN</sequence>
<dbReference type="PANTHER" id="PTHR30329">
    <property type="entry name" value="STATOR ELEMENT OF FLAGELLAR MOTOR COMPLEX"/>
    <property type="match status" value="1"/>
</dbReference>
<dbReference type="InterPro" id="IPR006665">
    <property type="entry name" value="OmpA-like"/>
</dbReference>
<accession>A0A448Q7M3</accession>
<dbReference type="Proteomes" id="UP000268879">
    <property type="component" value="Chromosome"/>
</dbReference>
<dbReference type="PROSITE" id="PS51123">
    <property type="entry name" value="OMPA_2"/>
    <property type="match status" value="1"/>
</dbReference>
<dbReference type="CDD" id="cd07185">
    <property type="entry name" value="OmpA_C-like"/>
    <property type="match status" value="1"/>
</dbReference>
<keyword evidence="3" id="KW-0998">Cell outer membrane</keyword>
<dbReference type="PANTHER" id="PTHR30329:SF21">
    <property type="entry name" value="LIPOPROTEIN YIAD-RELATED"/>
    <property type="match status" value="1"/>
</dbReference>
<dbReference type="InterPro" id="IPR050330">
    <property type="entry name" value="Bact_OuterMem_StrucFunc"/>
</dbReference>
<evidence type="ECO:0000256" key="1">
    <source>
        <dbReference type="ARBA" id="ARBA00004442"/>
    </source>
</evidence>
<evidence type="ECO:0000313" key="6">
    <source>
        <dbReference type="EMBL" id="VEI32884.1"/>
    </source>
</evidence>
<feature type="domain" description="OmpA-like" evidence="5">
    <location>
        <begin position="165"/>
        <end position="296"/>
    </location>
</feature>
<name>A0A448Q7M3_HAEPA</name>
<evidence type="ECO:0000259" key="5">
    <source>
        <dbReference type="PROSITE" id="PS51123"/>
    </source>
</evidence>
<gene>
    <name evidence="6" type="primary">ompA_2</name>
    <name evidence="6" type="ORF">NCTC10665_01753</name>
</gene>
<dbReference type="PROSITE" id="PS51257">
    <property type="entry name" value="PROKAR_LIPOPROTEIN"/>
    <property type="match status" value="1"/>
</dbReference>
<dbReference type="AlphaFoldDB" id="A0A448Q7M3"/>
<evidence type="ECO:0000256" key="2">
    <source>
        <dbReference type="ARBA" id="ARBA00023136"/>
    </source>
</evidence>
<proteinExistence type="predicted"/>
<dbReference type="SUPFAM" id="SSF103088">
    <property type="entry name" value="OmpA-like"/>
    <property type="match status" value="1"/>
</dbReference>
<dbReference type="EMBL" id="LR134481">
    <property type="protein sequence ID" value="VEI32884.1"/>
    <property type="molecule type" value="Genomic_DNA"/>
</dbReference>
<dbReference type="Pfam" id="PF00691">
    <property type="entry name" value="OmpA"/>
    <property type="match status" value="1"/>
</dbReference>
<keyword evidence="2 4" id="KW-0472">Membrane</keyword>
<evidence type="ECO:0000256" key="4">
    <source>
        <dbReference type="PROSITE-ProRule" id="PRU00473"/>
    </source>
</evidence>
<dbReference type="RefSeq" id="WP_126471555.1">
    <property type="nucleotide sequence ID" value="NZ_LR134481.1"/>
</dbReference>
<comment type="subcellular location">
    <subcellularLocation>
        <location evidence="1">Cell outer membrane</location>
    </subcellularLocation>
</comment>
<reference evidence="6 7" key="1">
    <citation type="submission" date="2018-12" db="EMBL/GenBank/DDBJ databases">
        <authorList>
            <consortium name="Pathogen Informatics"/>
        </authorList>
    </citation>
    <scope>NUCLEOTIDE SEQUENCE [LARGE SCALE GENOMIC DNA]</scope>
    <source>
        <strain evidence="6 7">NCTC10665</strain>
    </source>
</reference>
<organism evidence="6 7">
    <name type="scientific">Haemophilus parainfluenzae</name>
    <dbReference type="NCBI Taxonomy" id="729"/>
    <lineage>
        <taxon>Bacteria</taxon>
        <taxon>Pseudomonadati</taxon>
        <taxon>Pseudomonadota</taxon>
        <taxon>Gammaproteobacteria</taxon>
        <taxon>Pasteurellales</taxon>
        <taxon>Pasteurellaceae</taxon>
        <taxon>Haemophilus</taxon>
    </lineage>
</organism>
<dbReference type="PRINTS" id="PR01021">
    <property type="entry name" value="OMPADOMAIN"/>
</dbReference>
<dbReference type="InterPro" id="IPR036737">
    <property type="entry name" value="OmpA-like_sf"/>
</dbReference>
<protein>
    <submittedName>
        <fullName evidence="6">Outer membrane protein, ompa/motb</fullName>
    </submittedName>
</protein>
<dbReference type="InterPro" id="IPR006664">
    <property type="entry name" value="OMP_bac"/>
</dbReference>
<evidence type="ECO:0000313" key="7">
    <source>
        <dbReference type="Proteomes" id="UP000268879"/>
    </source>
</evidence>
<dbReference type="Gene3D" id="3.30.1330.60">
    <property type="entry name" value="OmpA-like domain"/>
    <property type="match status" value="1"/>
</dbReference>